<dbReference type="AlphaFoldDB" id="A0A227KQI4"/>
<dbReference type="PANTHER" id="PTHR34071:SF2">
    <property type="entry name" value="FLAVIN-NUCLEOTIDE-BINDING PROTEIN"/>
    <property type="match status" value="1"/>
</dbReference>
<dbReference type="GeneID" id="78362975"/>
<dbReference type="InterPro" id="IPR012349">
    <property type="entry name" value="Split_barrel_FMN-bd"/>
</dbReference>
<reference evidence="2" key="1">
    <citation type="submission" date="2017-05" db="EMBL/GenBank/DDBJ databases">
        <title>Improved OligoMM genomes.</title>
        <authorList>
            <person name="Garzetti D."/>
        </authorList>
    </citation>
    <scope>NUCLEOTIDE SEQUENCE [LARGE SCALE GENOMIC DNA]</scope>
    <source>
        <strain evidence="2">YL45</strain>
    </source>
</reference>
<evidence type="ECO:0000313" key="1">
    <source>
        <dbReference type="EMBL" id="OXE50793.1"/>
    </source>
</evidence>
<protein>
    <submittedName>
        <fullName evidence="1">5-nitroimidazole antibiotic resistance protein</fullName>
    </submittedName>
</protein>
<comment type="caution">
    <text evidence="1">The sequence shown here is derived from an EMBL/GenBank/DDBJ whole genome shotgun (WGS) entry which is preliminary data.</text>
</comment>
<dbReference type="Proteomes" id="UP000214610">
    <property type="component" value="Unassembled WGS sequence"/>
</dbReference>
<name>A0A227KQI4_9BURK</name>
<dbReference type="Pfam" id="PF12900">
    <property type="entry name" value="Pyridox_ox_2"/>
    <property type="match status" value="1"/>
</dbReference>
<dbReference type="InterPro" id="IPR024747">
    <property type="entry name" value="Pyridox_Oxase-rel"/>
</dbReference>
<dbReference type="PANTHER" id="PTHR34071">
    <property type="entry name" value="5-NITROIMIDAZOLE ANTIBIOTICS RESISTANCE PROTEIN, NIMA-FAMILY-RELATED PROTEIN-RELATED"/>
    <property type="match status" value="1"/>
</dbReference>
<gene>
    <name evidence="1" type="ORF">ADH67_00365</name>
</gene>
<dbReference type="RefSeq" id="WP_066590608.1">
    <property type="nucleotide sequence ID" value="NZ_CAJTBZ010000001.1"/>
</dbReference>
<sequence length="168" mass="19241">MRQDIVRNKQVLSIEECKAILDRNIHGVIGLNGDDGYIYTVPVSFVRHGDKIFFHGRPKGYKSESFKRTSKTSFCVVDQSFVVPSLRANDFRSVIVWGHLKKIETEEEKVKALRALAEKFCFGIPDNEDEIQSSKQYVEVYALVIECMTGKQALEEVRLAGQKLREKK</sequence>
<dbReference type="EMBL" id="NHMP01000001">
    <property type="protein sequence ID" value="OXE50793.1"/>
    <property type="molecule type" value="Genomic_DNA"/>
</dbReference>
<organism evidence="1 2">
    <name type="scientific">Turicimonas muris</name>
    <dbReference type="NCBI Taxonomy" id="1796652"/>
    <lineage>
        <taxon>Bacteria</taxon>
        <taxon>Pseudomonadati</taxon>
        <taxon>Pseudomonadota</taxon>
        <taxon>Betaproteobacteria</taxon>
        <taxon>Burkholderiales</taxon>
        <taxon>Sutterellaceae</taxon>
        <taxon>Turicimonas</taxon>
    </lineage>
</organism>
<accession>A0A227KQI4</accession>
<evidence type="ECO:0000313" key="2">
    <source>
        <dbReference type="Proteomes" id="UP000214610"/>
    </source>
</evidence>
<dbReference type="Gene3D" id="2.30.110.10">
    <property type="entry name" value="Electron Transport, Fmn-binding Protein, Chain A"/>
    <property type="match status" value="1"/>
</dbReference>
<dbReference type="SUPFAM" id="SSF50475">
    <property type="entry name" value="FMN-binding split barrel"/>
    <property type="match status" value="1"/>
</dbReference>
<keyword evidence="2" id="KW-1185">Reference proteome</keyword>
<proteinExistence type="predicted"/>